<dbReference type="Proteomes" id="UP001385892">
    <property type="component" value="Unassembled WGS sequence"/>
</dbReference>
<evidence type="ECO:0008006" key="3">
    <source>
        <dbReference type="Google" id="ProtNLM"/>
    </source>
</evidence>
<evidence type="ECO:0000313" key="2">
    <source>
        <dbReference type="Proteomes" id="UP001385892"/>
    </source>
</evidence>
<reference evidence="1 2" key="1">
    <citation type="submission" date="2024-03" db="EMBL/GenBank/DDBJ databases">
        <title>Novel species of the genus Variovorax.</title>
        <authorList>
            <person name="Liu Q."/>
            <person name="Xin Y.-H."/>
        </authorList>
    </citation>
    <scope>NUCLEOTIDE SEQUENCE [LARGE SCALE GENOMIC DNA]</scope>
    <source>
        <strain evidence="1 2">KACC 18900</strain>
    </source>
</reference>
<organism evidence="1 2">
    <name type="scientific">Variovorax rhizosphaerae</name>
    <dbReference type="NCBI Taxonomy" id="1836200"/>
    <lineage>
        <taxon>Bacteria</taxon>
        <taxon>Pseudomonadati</taxon>
        <taxon>Pseudomonadota</taxon>
        <taxon>Betaproteobacteria</taxon>
        <taxon>Burkholderiales</taxon>
        <taxon>Comamonadaceae</taxon>
        <taxon>Variovorax</taxon>
    </lineage>
</organism>
<keyword evidence="2" id="KW-1185">Reference proteome</keyword>
<proteinExistence type="predicted"/>
<evidence type="ECO:0000313" key="1">
    <source>
        <dbReference type="EMBL" id="MEJ8850194.1"/>
    </source>
</evidence>
<gene>
    <name evidence="1" type="ORF">WKW82_26375</name>
</gene>
<protein>
    <recommendedName>
        <fullName evidence="3">DUF4123 domain-containing protein</fullName>
    </recommendedName>
</protein>
<dbReference type="EMBL" id="JBBKZT010000013">
    <property type="protein sequence ID" value="MEJ8850194.1"/>
    <property type="molecule type" value="Genomic_DNA"/>
</dbReference>
<accession>A0ABU8WRZ9</accession>
<name>A0ABU8WRZ9_9BURK</name>
<comment type="caution">
    <text evidence="1">The sequence shown here is derived from an EMBL/GenBank/DDBJ whole genome shotgun (WGS) entry which is preliminary data.</text>
</comment>
<dbReference type="RefSeq" id="WP_340345439.1">
    <property type="nucleotide sequence ID" value="NZ_JBBKZT010000013.1"/>
</dbReference>
<sequence length="330" mass="37017">MKVVVSAKVVTAITGTADARKLHQLLAYACDGRHAVLFDEPTGLDAWLQQVDEGSRAAYVEALRLSSRAAIRQPENAATVFIEERADGDWGDPVAKLSLDDALALLNQPLGVLVENSENDWHFCRGMMRTSEREIVDRALERSWITALHGGGSTLPAQLEIRLSKAAEGLRTFVLFDSDRRHPSELDLTWAPVPPQSCEGFNAEKIVRPKMPDRFWMLQRRFIESYMPRAQVLASGVVKETADAFFRMGRDARWHFNMKRGFDADATAENLGRSQDLYAALSPEDWQMLKAGLGRKLADRYEHATTSDFDWDADARSESESAIPNLIRLL</sequence>